<evidence type="ECO:0000256" key="1">
    <source>
        <dbReference type="SAM" id="MobiDB-lite"/>
    </source>
</evidence>
<dbReference type="RefSeq" id="WP_378558385.1">
    <property type="nucleotide sequence ID" value="NZ_JBHSDL010000007.1"/>
</dbReference>
<keyword evidence="2" id="KW-1133">Transmembrane helix</keyword>
<feature type="transmembrane region" description="Helical" evidence="2">
    <location>
        <begin position="240"/>
        <end position="261"/>
    </location>
</feature>
<proteinExistence type="predicted"/>
<dbReference type="Proteomes" id="UP001595844">
    <property type="component" value="Unassembled WGS sequence"/>
</dbReference>
<evidence type="ECO:0008006" key="5">
    <source>
        <dbReference type="Google" id="ProtNLM"/>
    </source>
</evidence>
<organism evidence="3 4">
    <name type="scientific">Nocardia halotolerans</name>
    <dbReference type="NCBI Taxonomy" id="1755878"/>
    <lineage>
        <taxon>Bacteria</taxon>
        <taxon>Bacillati</taxon>
        <taxon>Actinomycetota</taxon>
        <taxon>Actinomycetes</taxon>
        <taxon>Mycobacteriales</taxon>
        <taxon>Nocardiaceae</taxon>
        <taxon>Nocardia</taxon>
    </lineage>
</organism>
<sequence>MATGVGLRIADDECVAAVVTDDGATRFVERTCVLHMSDDGDAALGGPAPTGHAHSIDGFVRAIGDPAGVDVDGGEAYRAEDLLATAMFCLIDLTTELLSGPAEFYATHPAQWTPEVVRGVREALDYLGLKSVALLGEDELPPPAEGADPGKTFATSAAEAALVAVLATPAGTTPPDPTVTETAQAETDVMPALASPVVTAQAYSAALPVAQQFPTKAMAEVGPVAAAVPAPASPRNRTPLLIAAAAVIGLLLGGVAVSVALRDAEPTAPPSITDAQPETSHHPTSTPALPPPPPVEPTTEAPAAPPAAEPAPEPTPDPTTTEAPPSTTPEPTTTAPPTSPSRSTTRPLLPFRTRPPGELPPPMTIPGWRGSDTGAP</sequence>
<protein>
    <recommendedName>
        <fullName evidence="5">Serine/threonine protein kinase</fullName>
    </recommendedName>
</protein>
<dbReference type="EMBL" id="JBHSDL010000007">
    <property type="protein sequence ID" value="MFC4374122.1"/>
    <property type="molecule type" value="Genomic_DNA"/>
</dbReference>
<reference evidence="4" key="1">
    <citation type="journal article" date="2019" name="Int. J. Syst. Evol. Microbiol.">
        <title>The Global Catalogue of Microorganisms (GCM) 10K type strain sequencing project: providing services to taxonomists for standard genome sequencing and annotation.</title>
        <authorList>
            <consortium name="The Broad Institute Genomics Platform"/>
            <consortium name="The Broad Institute Genome Sequencing Center for Infectious Disease"/>
            <person name="Wu L."/>
            <person name="Ma J."/>
        </authorList>
    </citation>
    <scope>NUCLEOTIDE SEQUENCE [LARGE SCALE GENOMIC DNA]</scope>
    <source>
        <strain evidence="4">IBRC-M 10490</strain>
    </source>
</reference>
<name>A0ABV8VET9_9NOCA</name>
<feature type="compositionally biased region" description="Low complexity" evidence="1">
    <location>
        <begin position="318"/>
        <end position="356"/>
    </location>
</feature>
<gene>
    <name evidence="3" type="ORF">ACFO5K_08385</name>
</gene>
<keyword evidence="2" id="KW-0812">Transmembrane</keyword>
<accession>A0ABV8VET9</accession>
<keyword evidence="4" id="KW-1185">Reference proteome</keyword>
<feature type="compositionally biased region" description="Pro residues" evidence="1">
    <location>
        <begin position="303"/>
        <end position="317"/>
    </location>
</feature>
<feature type="region of interest" description="Disordered" evidence="1">
    <location>
        <begin position="267"/>
        <end position="376"/>
    </location>
</feature>
<evidence type="ECO:0000256" key="2">
    <source>
        <dbReference type="SAM" id="Phobius"/>
    </source>
</evidence>
<evidence type="ECO:0000313" key="3">
    <source>
        <dbReference type="EMBL" id="MFC4374122.1"/>
    </source>
</evidence>
<evidence type="ECO:0000313" key="4">
    <source>
        <dbReference type="Proteomes" id="UP001595844"/>
    </source>
</evidence>
<comment type="caution">
    <text evidence="3">The sequence shown here is derived from an EMBL/GenBank/DDBJ whole genome shotgun (WGS) entry which is preliminary data.</text>
</comment>
<keyword evidence="2" id="KW-0472">Membrane</keyword>